<dbReference type="Proteomes" id="UP000006882">
    <property type="component" value="Chromosome G7"/>
</dbReference>
<protein>
    <recommendedName>
        <fullName evidence="4">Ubiquitin-like protease family profile domain-containing protein</fullName>
    </recommendedName>
</protein>
<evidence type="ECO:0000256" key="3">
    <source>
        <dbReference type="ARBA" id="ARBA00022801"/>
    </source>
</evidence>
<dbReference type="GO" id="GO:0008234">
    <property type="term" value="F:cysteine-type peptidase activity"/>
    <property type="evidence" value="ECO:0007669"/>
    <property type="project" value="InterPro"/>
</dbReference>
<dbReference type="PANTHER" id="PTHR33018:SF31">
    <property type="entry name" value="TRANSPOSASE, PTTA_EN_SPM, PLANT"/>
    <property type="match status" value="1"/>
</dbReference>
<dbReference type="SUPFAM" id="SSF54001">
    <property type="entry name" value="Cysteine proteinases"/>
    <property type="match status" value="1"/>
</dbReference>
<evidence type="ECO:0000256" key="1">
    <source>
        <dbReference type="ARBA" id="ARBA00005234"/>
    </source>
</evidence>
<gene>
    <name evidence="5" type="ORF">PRUPE_7G008900</name>
</gene>
<evidence type="ECO:0000313" key="6">
    <source>
        <dbReference type="Proteomes" id="UP000006882"/>
    </source>
</evidence>
<evidence type="ECO:0000259" key="4">
    <source>
        <dbReference type="PROSITE" id="PS50600"/>
    </source>
</evidence>
<organism evidence="5 6">
    <name type="scientific">Prunus persica</name>
    <name type="common">Peach</name>
    <name type="synonym">Amygdalus persica</name>
    <dbReference type="NCBI Taxonomy" id="3760"/>
    <lineage>
        <taxon>Eukaryota</taxon>
        <taxon>Viridiplantae</taxon>
        <taxon>Streptophyta</taxon>
        <taxon>Embryophyta</taxon>
        <taxon>Tracheophyta</taxon>
        <taxon>Spermatophyta</taxon>
        <taxon>Magnoliopsida</taxon>
        <taxon>eudicotyledons</taxon>
        <taxon>Gunneridae</taxon>
        <taxon>Pentapetalae</taxon>
        <taxon>rosids</taxon>
        <taxon>fabids</taxon>
        <taxon>Rosales</taxon>
        <taxon>Rosaceae</taxon>
        <taxon>Amygdaloideae</taxon>
        <taxon>Amygdaleae</taxon>
        <taxon>Prunus</taxon>
    </lineage>
</organism>
<dbReference type="EMBL" id="CM007657">
    <property type="protein sequence ID" value="ONH94294.1"/>
    <property type="molecule type" value="Genomic_DNA"/>
</dbReference>
<accession>A0A251N7R6</accession>
<keyword evidence="3" id="KW-0378">Hydrolase</keyword>
<proteinExistence type="inferred from homology"/>
<name>A0A251N7R6_PRUPE</name>
<evidence type="ECO:0000256" key="2">
    <source>
        <dbReference type="ARBA" id="ARBA00022670"/>
    </source>
</evidence>
<dbReference type="AlphaFoldDB" id="A0A251N7R6"/>
<evidence type="ECO:0000313" key="5">
    <source>
        <dbReference type="EMBL" id="ONH94294.1"/>
    </source>
</evidence>
<comment type="similarity">
    <text evidence="1">Belongs to the peptidase C48 family.</text>
</comment>
<dbReference type="Pfam" id="PF02902">
    <property type="entry name" value="Peptidase_C48"/>
    <property type="match status" value="1"/>
</dbReference>
<dbReference type="Gramene" id="ONH94294">
    <property type="protein sequence ID" value="ONH94294"/>
    <property type="gene ID" value="PRUPE_7G008900"/>
</dbReference>
<dbReference type="InterPro" id="IPR038765">
    <property type="entry name" value="Papain-like_cys_pep_sf"/>
</dbReference>
<reference evidence="5 6" key="1">
    <citation type="journal article" date="2013" name="Nat. Genet.">
        <title>The high-quality draft genome of peach (Prunus persica) identifies unique patterns of genetic diversity, domestication and genome evolution.</title>
        <authorList>
            <consortium name="International Peach Genome Initiative"/>
            <person name="Verde I."/>
            <person name="Abbott A.G."/>
            <person name="Scalabrin S."/>
            <person name="Jung S."/>
            <person name="Shu S."/>
            <person name="Marroni F."/>
            <person name="Zhebentyayeva T."/>
            <person name="Dettori M.T."/>
            <person name="Grimwood J."/>
            <person name="Cattonaro F."/>
            <person name="Zuccolo A."/>
            <person name="Rossini L."/>
            <person name="Jenkins J."/>
            <person name="Vendramin E."/>
            <person name="Meisel L.A."/>
            <person name="Decroocq V."/>
            <person name="Sosinski B."/>
            <person name="Prochnik S."/>
            <person name="Mitros T."/>
            <person name="Policriti A."/>
            <person name="Cipriani G."/>
            <person name="Dondini L."/>
            <person name="Ficklin S."/>
            <person name="Goodstein D.M."/>
            <person name="Xuan P."/>
            <person name="Del Fabbro C."/>
            <person name="Aramini V."/>
            <person name="Copetti D."/>
            <person name="Gonzalez S."/>
            <person name="Horner D.S."/>
            <person name="Falchi R."/>
            <person name="Lucas S."/>
            <person name="Mica E."/>
            <person name="Maldonado J."/>
            <person name="Lazzari B."/>
            <person name="Bielenberg D."/>
            <person name="Pirona R."/>
            <person name="Miculan M."/>
            <person name="Barakat A."/>
            <person name="Testolin R."/>
            <person name="Stella A."/>
            <person name="Tartarini S."/>
            <person name="Tonutti P."/>
            <person name="Arus P."/>
            <person name="Orellana A."/>
            <person name="Wells C."/>
            <person name="Main D."/>
            <person name="Vizzotto G."/>
            <person name="Silva H."/>
            <person name="Salamini F."/>
            <person name="Schmutz J."/>
            <person name="Morgante M."/>
            <person name="Rokhsar D.S."/>
        </authorList>
    </citation>
    <scope>NUCLEOTIDE SEQUENCE [LARGE SCALE GENOMIC DNA]</scope>
    <source>
        <strain evidence="6">cv. Nemared</strain>
    </source>
</reference>
<dbReference type="GO" id="GO:0006508">
    <property type="term" value="P:proteolysis"/>
    <property type="evidence" value="ECO:0007669"/>
    <property type="project" value="UniProtKB-KW"/>
</dbReference>
<sequence length="194" mass="22267">MEAPSSLKTLCRFVETTLLPEDKTVQFTIDKEVFGGERDTFLLPEDITQFAGMEEIGATVLAVYMSRHWILLIVRAKRETVYFLDPLPGNRVVDEEAKNIVNSALKLYNTHIARAGRKNVIWKTLSGTPKQPSNVECGYYVMRFMRDIIMDPSLGFENKYAKGNQEASYPQEAIDEVRNEWAEFVFQIIKQGNY</sequence>
<dbReference type="Gene3D" id="3.40.395.10">
    <property type="entry name" value="Adenoviral Proteinase, Chain A"/>
    <property type="match status" value="1"/>
</dbReference>
<keyword evidence="2" id="KW-0645">Protease</keyword>
<dbReference type="InterPro" id="IPR003653">
    <property type="entry name" value="Peptidase_C48_C"/>
</dbReference>
<dbReference type="PROSITE" id="PS50600">
    <property type="entry name" value="ULP_PROTEASE"/>
    <property type="match status" value="1"/>
</dbReference>
<keyword evidence="6" id="KW-1185">Reference proteome</keyword>
<feature type="domain" description="Ubiquitin-like protease family profile" evidence="4">
    <location>
        <begin position="1"/>
        <end position="148"/>
    </location>
</feature>
<dbReference type="PANTHER" id="PTHR33018">
    <property type="entry name" value="OS10G0338966 PROTEIN-RELATED"/>
    <property type="match status" value="1"/>
</dbReference>